<dbReference type="EMBL" id="JAIWYP010000003">
    <property type="protein sequence ID" value="KAH3853203.1"/>
    <property type="molecule type" value="Genomic_DNA"/>
</dbReference>
<dbReference type="Proteomes" id="UP000828390">
    <property type="component" value="Unassembled WGS sequence"/>
</dbReference>
<reference evidence="1" key="2">
    <citation type="submission" date="2020-11" db="EMBL/GenBank/DDBJ databases">
        <authorList>
            <person name="McCartney M.A."/>
            <person name="Auch B."/>
            <person name="Kono T."/>
            <person name="Mallez S."/>
            <person name="Becker A."/>
            <person name="Gohl D.M."/>
            <person name="Silverstein K.A.T."/>
            <person name="Koren S."/>
            <person name="Bechman K.B."/>
            <person name="Herman A."/>
            <person name="Abrahante J.E."/>
            <person name="Garbe J."/>
        </authorList>
    </citation>
    <scope>NUCLEOTIDE SEQUENCE</scope>
    <source>
        <strain evidence="1">Duluth1</strain>
        <tissue evidence="1">Whole animal</tissue>
    </source>
</reference>
<evidence type="ECO:0000313" key="1">
    <source>
        <dbReference type="EMBL" id="KAH3853203.1"/>
    </source>
</evidence>
<dbReference type="AlphaFoldDB" id="A0A9D4L8I3"/>
<comment type="caution">
    <text evidence="1">The sequence shown here is derived from an EMBL/GenBank/DDBJ whole genome shotgun (WGS) entry which is preliminary data.</text>
</comment>
<evidence type="ECO:0000313" key="2">
    <source>
        <dbReference type="Proteomes" id="UP000828390"/>
    </source>
</evidence>
<organism evidence="1 2">
    <name type="scientific">Dreissena polymorpha</name>
    <name type="common">Zebra mussel</name>
    <name type="synonym">Mytilus polymorpha</name>
    <dbReference type="NCBI Taxonomy" id="45954"/>
    <lineage>
        <taxon>Eukaryota</taxon>
        <taxon>Metazoa</taxon>
        <taxon>Spiralia</taxon>
        <taxon>Lophotrochozoa</taxon>
        <taxon>Mollusca</taxon>
        <taxon>Bivalvia</taxon>
        <taxon>Autobranchia</taxon>
        <taxon>Heteroconchia</taxon>
        <taxon>Euheterodonta</taxon>
        <taxon>Imparidentia</taxon>
        <taxon>Neoheterodontei</taxon>
        <taxon>Myida</taxon>
        <taxon>Dreissenoidea</taxon>
        <taxon>Dreissenidae</taxon>
        <taxon>Dreissena</taxon>
    </lineage>
</organism>
<name>A0A9D4L8I3_DREPO</name>
<reference evidence="1" key="1">
    <citation type="journal article" date="2019" name="bioRxiv">
        <title>The Genome of the Zebra Mussel, Dreissena polymorpha: A Resource for Invasive Species Research.</title>
        <authorList>
            <person name="McCartney M.A."/>
            <person name="Auch B."/>
            <person name="Kono T."/>
            <person name="Mallez S."/>
            <person name="Zhang Y."/>
            <person name="Obille A."/>
            <person name="Becker A."/>
            <person name="Abrahante J.E."/>
            <person name="Garbe J."/>
            <person name="Badalamenti J.P."/>
            <person name="Herman A."/>
            <person name="Mangelson H."/>
            <person name="Liachko I."/>
            <person name="Sullivan S."/>
            <person name="Sone E.D."/>
            <person name="Koren S."/>
            <person name="Silverstein K.A.T."/>
            <person name="Beckman K.B."/>
            <person name="Gohl D.M."/>
        </authorList>
    </citation>
    <scope>NUCLEOTIDE SEQUENCE</scope>
    <source>
        <strain evidence="1">Duluth1</strain>
        <tissue evidence="1">Whole animal</tissue>
    </source>
</reference>
<proteinExistence type="predicted"/>
<sequence length="61" mass="7049">MFGVLAETLFCKQHITRKTIDMNSILCKVPQNQLEATQHPFKASKTNLIRDNSLREKMLCN</sequence>
<protein>
    <submittedName>
        <fullName evidence="1">Uncharacterized protein</fullName>
    </submittedName>
</protein>
<gene>
    <name evidence="1" type="ORF">DPMN_095725</name>
</gene>
<accession>A0A9D4L8I3</accession>
<keyword evidence="2" id="KW-1185">Reference proteome</keyword>